<feature type="domain" description="MOSC" evidence="1">
    <location>
        <begin position="109"/>
        <end position="252"/>
    </location>
</feature>
<dbReference type="PROSITE" id="PS51340">
    <property type="entry name" value="MOSC"/>
    <property type="match status" value="1"/>
</dbReference>
<dbReference type="GO" id="GO:0003824">
    <property type="term" value="F:catalytic activity"/>
    <property type="evidence" value="ECO:0007669"/>
    <property type="project" value="InterPro"/>
</dbReference>
<name>A0AAD3NYJ3_9RHOB</name>
<proteinExistence type="predicted"/>
<gene>
    <name evidence="2" type="ORF">GCM10017635_10580</name>
</gene>
<dbReference type="Proteomes" id="UP001143349">
    <property type="component" value="Unassembled WGS sequence"/>
</dbReference>
<keyword evidence="3" id="KW-1185">Reference proteome</keyword>
<dbReference type="InterPro" id="IPR011037">
    <property type="entry name" value="Pyrv_Knase-like_insert_dom_sf"/>
</dbReference>
<dbReference type="AlphaFoldDB" id="A0AAD3NYJ3"/>
<evidence type="ECO:0000259" key="1">
    <source>
        <dbReference type="PROSITE" id="PS51340"/>
    </source>
</evidence>
<reference evidence="2" key="1">
    <citation type="journal article" date="2014" name="Int. J. Syst. Evol. Microbiol.">
        <title>Complete genome sequence of Corynebacterium casei LMG S-19264T (=DSM 44701T), isolated from a smear-ripened cheese.</title>
        <authorList>
            <consortium name="US DOE Joint Genome Institute (JGI-PGF)"/>
            <person name="Walter F."/>
            <person name="Albersmeier A."/>
            <person name="Kalinowski J."/>
            <person name="Ruckert C."/>
        </authorList>
    </citation>
    <scope>NUCLEOTIDE SEQUENCE</scope>
    <source>
        <strain evidence="2">VKM B-2222</strain>
    </source>
</reference>
<evidence type="ECO:0000313" key="2">
    <source>
        <dbReference type="EMBL" id="GLK63588.1"/>
    </source>
</evidence>
<comment type="caution">
    <text evidence="2">The sequence shown here is derived from an EMBL/GenBank/DDBJ whole genome shotgun (WGS) entry which is preliminary data.</text>
</comment>
<dbReference type="Pfam" id="PF03473">
    <property type="entry name" value="MOSC"/>
    <property type="match status" value="1"/>
</dbReference>
<dbReference type="RefSeq" id="WP_085501972.1">
    <property type="nucleotide sequence ID" value="NZ_BSFH01000017.1"/>
</dbReference>
<dbReference type="InterPro" id="IPR005303">
    <property type="entry name" value="MOCOS_middle"/>
</dbReference>
<dbReference type="InterPro" id="IPR005302">
    <property type="entry name" value="MoCF_Sase_C"/>
</dbReference>
<dbReference type="GO" id="GO:0030170">
    <property type="term" value="F:pyridoxal phosphate binding"/>
    <property type="evidence" value="ECO:0007669"/>
    <property type="project" value="InterPro"/>
</dbReference>
<dbReference type="Pfam" id="PF03476">
    <property type="entry name" value="MOSC_N"/>
    <property type="match status" value="1"/>
</dbReference>
<reference evidence="2" key="2">
    <citation type="submission" date="2023-01" db="EMBL/GenBank/DDBJ databases">
        <authorList>
            <person name="Sun Q."/>
            <person name="Evtushenko L."/>
        </authorList>
    </citation>
    <scope>NUCLEOTIDE SEQUENCE</scope>
    <source>
        <strain evidence="2">VKM B-2222</strain>
    </source>
</reference>
<organism evidence="2 3">
    <name type="scientific">Paracoccus kondratievae</name>
    <dbReference type="NCBI Taxonomy" id="135740"/>
    <lineage>
        <taxon>Bacteria</taxon>
        <taxon>Pseudomonadati</taxon>
        <taxon>Pseudomonadota</taxon>
        <taxon>Alphaproteobacteria</taxon>
        <taxon>Rhodobacterales</taxon>
        <taxon>Paracoccaceae</taxon>
        <taxon>Paracoccus</taxon>
    </lineage>
</organism>
<dbReference type="GO" id="GO:0030151">
    <property type="term" value="F:molybdenum ion binding"/>
    <property type="evidence" value="ECO:0007669"/>
    <property type="project" value="InterPro"/>
</dbReference>
<evidence type="ECO:0000313" key="3">
    <source>
        <dbReference type="Proteomes" id="UP001143349"/>
    </source>
</evidence>
<accession>A0AAD3NYJ3</accession>
<dbReference type="SUPFAM" id="SSF50800">
    <property type="entry name" value="PK beta-barrel domain-like"/>
    <property type="match status" value="1"/>
</dbReference>
<dbReference type="Gene3D" id="2.40.33.20">
    <property type="entry name" value="PK beta-barrel domain-like"/>
    <property type="match status" value="1"/>
</dbReference>
<dbReference type="EMBL" id="BSFH01000017">
    <property type="protein sequence ID" value="GLK63588.1"/>
    <property type="molecule type" value="Genomic_DNA"/>
</dbReference>
<sequence>MTARIARIRRHPIKSIGGEDLGRVRLDAARRLPGDRIWALLNEGGERHAGPVPARWLPKSCFLRGAAAAGLQAIQGGWGEGADTGPIRLTHPELGELVFDPETEGGRLVEWVRPLWPEDRPAPTRLVRGPTGWTDANQPWISILSLSSLADLEARLEMPLGIERWRGNIWLEGLEPYRERDLIGQVLTIGGVELRVTETIGRCPATSADPNTGRIDIDMPAALDAQFGHRDFGIYAEVVTGGEIALGDEFGI</sequence>
<protein>
    <submittedName>
        <fullName evidence="2">Molybdenum cofactor biosynthesis protein</fullName>
    </submittedName>
</protein>